<dbReference type="NCBIfam" id="TIGR00004">
    <property type="entry name" value="Rid family detoxifying hydrolase"/>
    <property type="match status" value="1"/>
</dbReference>
<dbReference type="SUPFAM" id="SSF55298">
    <property type="entry name" value="YjgF-like"/>
    <property type="match status" value="1"/>
</dbReference>
<dbReference type="STRING" id="888741.HMPREF9098_0376"/>
<dbReference type="Proteomes" id="UP000004088">
    <property type="component" value="Unassembled WGS sequence"/>
</dbReference>
<dbReference type="GO" id="GO:0005829">
    <property type="term" value="C:cytosol"/>
    <property type="evidence" value="ECO:0007669"/>
    <property type="project" value="TreeGrafter"/>
</dbReference>
<dbReference type="CDD" id="cd00448">
    <property type="entry name" value="YjgF_YER057c_UK114_family"/>
    <property type="match status" value="1"/>
</dbReference>
<protein>
    <submittedName>
        <fullName evidence="2">Putative endoribonuclease L-PSP</fullName>
    </submittedName>
</protein>
<dbReference type="HOGENOM" id="CLU_100715_7_1_4"/>
<accession>F0EWZ6</accession>
<comment type="caution">
    <text evidence="2">The sequence shown here is derived from an EMBL/GenBank/DDBJ whole genome shotgun (WGS) entry which is preliminary data.</text>
</comment>
<gene>
    <name evidence="2" type="ORF">HMPREF9098_0376</name>
</gene>
<dbReference type="InterPro" id="IPR035959">
    <property type="entry name" value="RutC-like_sf"/>
</dbReference>
<proteinExistence type="inferred from homology"/>
<comment type="similarity">
    <text evidence="1">Belongs to the RutC family.</text>
</comment>
<keyword evidence="3" id="KW-1185">Reference proteome</keyword>
<dbReference type="InterPro" id="IPR006056">
    <property type="entry name" value="RidA"/>
</dbReference>
<sequence length="184" mass="19897">MFAAYPRRRFIEPLITRGLRHSKAACTSLFQARQPAPSNKLGCRLLFPTTSRKDNPMSKNIIHSDNAPAAIGAYSQAVRAGNTVYLSGQIPLDPKTMALVSDQFAEQAHQVFKNLKAVCEAAGGSLNDIVKINAYLTDLSNFAVFNEVMGQYFAQPFPARAAVGVAALPRDALVEAEAVMVLAD</sequence>
<dbReference type="Pfam" id="PF01042">
    <property type="entry name" value="Ribonuc_L-PSP"/>
    <property type="match status" value="1"/>
</dbReference>
<name>F0EWZ6_9NEIS</name>
<organism evidence="2 3">
    <name type="scientific">Kingella denitrificans ATCC 33394</name>
    <dbReference type="NCBI Taxonomy" id="888741"/>
    <lineage>
        <taxon>Bacteria</taxon>
        <taxon>Pseudomonadati</taxon>
        <taxon>Pseudomonadota</taxon>
        <taxon>Betaproteobacteria</taxon>
        <taxon>Neisseriales</taxon>
        <taxon>Neisseriaceae</taxon>
        <taxon>Kingella</taxon>
    </lineage>
</organism>
<dbReference type="FunFam" id="3.30.1330.40:FF:000001">
    <property type="entry name" value="L-PSP family endoribonuclease"/>
    <property type="match status" value="1"/>
</dbReference>
<dbReference type="GO" id="GO:0019239">
    <property type="term" value="F:deaminase activity"/>
    <property type="evidence" value="ECO:0007669"/>
    <property type="project" value="TreeGrafter"/>
</dbReference>
<reference evidence="2 3" key="1">
    <citation type="submission" date="2011-01" db="EMBL/GenBank/DDBJ databases">
        <authorList>
            <person name="Muzny D."/>
            <person name="Qin X."/>
            <person name="Deng J."/>
            <person name="Jiang H."/>
            <person name="Liu Y."/>
            <person name="Qu J."/>
            <person name="Song X.-Z."/>
            <person name="Zhang L."/>
            <person name="Thornton R."/>
            <person name="Coyle M."/>
            <person name="Francisco L."/>
            <person name="Jackson L."/>
            <person name="Javaid M."/>
            <person name="Korchina V."/>
            <person name="Kovar C."/>
            <person name="Mata R."/>
            <person name="Mathew T."/>
            <person name="Ngo R."/>
            <person name="Nguyen L."/>
            <person name="Nguyen N."/>
            <person name="Okwuonu G."/>
            <person name="Ongeri F."/>
            <person name="Pham C."/>
            <person name="Simmons D."/>
            <person name="Wilczek-Boney K."/>
            <person name="Hale W."/>
            <person name="Jakkamsetti A."/>
            <person name="Pham P."/>
            <person name="Ruth R."/>
            <person name="San Lucas F."/>
            <person name="Warren J."/>
            <person name="Zhang J."/>
            <person name="Zhao Z."/>
            <person name="Zhou C."/>
            <person name="Zhu D."/>
            <person name="Lee S."/>
            <person name="Bess C."/>
            <person name="Blankenburg K."/>
            <person name="Forbes L."/>
            <person name="Fu Q."/>
            <person name="Gubbala S."/>
            <person name="Hirani K."/>
            <person name="Jayaseelan J.C."/>
            <person name="Lara F."/>
            <person name="Munidasa M."/>
            <person name="Palculict T."/>
            <person name="Patil S."/>
            <person name="Pu L.-L."/>
            <person name="Saada N."/>
            <person name="Tang L."/>
            <person name="Weissenberger G."/>
            <person name="Zhu Y."/>
            <person name="Hemphill L."/>
            <person name="Shang Y."/>
            <person name="Youmans B."/>
            <person name="Ayvaz T."/>
            <person name="Ross M."/>
            <person name="Santibanez J."/>
            <person name="Aqrawi P."/>
            <person name="Gross S."/>
            <person name="Joshi V."/>
            <person name="Fowler G."/>
            <person name="Nazareth L."/>
            <person name="Reid J."/>
            <person name="Worley K."/>
            <person name="Petrosino J."/>
            <person name="Highlander S."/>
            <person name="Gibbs R."/>
        </authorList>
    </citation>
    <scope>NUCLEOTIDE SEQUENCE [LARGE SCALE GENOMIC DNA]</scope>
    <source>
        <strain evidence="2 3">ATCC 33394</strain>
    </source>
</reference>
<evidence type="ECO:0000313" key="3">
    <source>
        <dbReference type="Proteomes" id="UP000004088"/>
    </source>
</evidence>
<dbReference type="Gene3D" id="3.30.1330.40">
    <property type="entry name" value="RutC-like"/>
    <property type="match status" value="1"/>
</dbReference>
<evidence type="ECO:0000313" key="2">
    <source>
        <dbReference type="EMBL" id="EGC18227.1"/>
    </source>
</evidence>
<dbReference type="PANTHER" id="PTHR11803">
    <property type="entry name" value="2-IMINOBUTANOATE/2-IMINOPROPANOATE DEAMINASE RIDA"/>
    <property type="match status" value="1"/>
</dbReference>
<dbReference type="PANTHER" id="PTHR11803:SF39">
    <property type="entry name" value="2-IMINOBUTANOATE_2-IMINOPROPANOATE DEAMINASE"/>
    <property type="match status" value="1"/>
</dbReference>
<dbReference type="AlphaFoldDB" id="F0EWZ6"/>
<evidence type="ECO:0000256" key="1">
    <source>
        <dbReference type="ARBA" id="ARBA00010552"/>
    </source>
</evidence>
<dbReference type="InterPro" id="IPR006175">
    <property type="entry name" value="YjgF/YER057c/UK114"/>
</dbReference>
<dbReference type="EMBL" id="AEWV01000006">
    <property type="protein sequence ID" value="EGC18227.1"/>
    <property type="molecule type" value="Genomic_DNA"/>
</dbReference>